<keyword evidence="4" id="KW-1185">Reference proteome</keyword>
<dbReference type="OrthoDB" id="4981298at2"/>
<keyword evidence="2" id="KW-0732">Signal</keyword>
<evidence type="ECO:0000313" key="4">
    <source>
        <dbReference type="Proteomes" id="UP000251891"/>
    </source>
</evidence>
<sequence>MRSFRLLVAAGVAPLLAGCGMLGPASAPPAAEPAAPTSASAAPTPAPTRPAVRAPRVPAGVTAGYVLYDRQTRRVVLRGNERRTMRSASVVKVLIALDYFAARPASAPVPAADAAMLRPMLRSSDDRAATLLWRRGGQGAIIGRMRARIGLTDTAPPPADKPGFWGYTAISALDIARTYRYLLERAPRPARTFIMTQLHQATQCGVDRFDQYFGVPRALPRPWAVKQGWSGFGDVPAVPCTGPRAPGVSPAAGGGPAFHPVAAPDLGLGRPVLHTTGTFGQGDRYVLVLLTLQPAGSPFQAAATRVTGLARQIGRAAG</sequence>
<dbReference type="PANTHER" id="PTHR35333:SF3">
    <property type="entry name" value="BETA-LACTAMASE-TYPE TRANSPEPTIDASE FOLD CONTAINING PROTEIN"/>
    <property type="match status" value="1"/>
</dbReference>
<dbReference type="InterPro" id="IPR000871">
    <property type="entry name" value="Beta-lactam_class-A"/>
</dbReference>
<dbReference type="PANTHER" id="PTHR35333">
    <property type="entry name" value="BETA-LACTAMASE"/>
    <property type="match status" value="1"/>
</dbReference>
<dbReference type="Proteomes" id="UP000251891">
    <property type="component" value="Unassembled WGS sequence"/>
</dbReference>
<feature type="region of interest" description="Disordered" evidence="1">
    <location>
        <begin position="27"/>
        <end position="54"/>
    </location>
</feature>
<feature type="compositionally biased region" description="Low complexity" evidence="1">
    <location>
        <begin position="32"/>
        <end position="54"/>
    </location>
</feature>
<dbReference type="AlphaFoldDB" id="A0A365HAH3"/>
<dbReference type="GO" id="GO:0008800">
    <property type="term" value="F:beta-lactamase activity"/>
    <property type="evidence" value="ECO:0007669"/>
    <property type="project" value="InterPro"/>
</dbReference>
<dbReference type="EMBL" id="QLYX01000002">
    <property type="protein sequence ID" value="RAY16097.1"/>
    <property type="molecule type" value="Genomic_DNA"/>
</dbReference>
<dbReference type="GO" id="GO:0030655">
    <property type="term" value="P:beta-lactam antibiotic catabolic process"/>
    <property type="evidence" value="ECO:0007669"/>
    <property type="project" value="InterPro"/>
</dbReference>
<dbReference type="InterPro" id="IPR012338">
    <property type="entry name" value="Beta-lactam/transpept-like"/>
</dbReference>
<proteinExistence type="predicted"/>
<feature type="signal peptide" evidence="2">
    <location>
        <begin position="1"/>
        <end position="27"/>
    </location>
</feature>
<dbReference type="RefSeq" id="WP_111863439.1">
    <property type="nucleotide sequence ID" value="NZ_QLYX01000002.1"/>
</dbReference>
<accession>A0A365HAH3</accession>
<organism evidence="3 4">
    <name type="scientific">Actinomadura craniellae</name>
    <dbReference type="NCBI Taxonomy" id="2231787"/>
    <lineage>
        <taxon>Bacteria</taxon>
        <taxon>Bacillati</taxon>
        <taxon>Actinomycetota</taxon>
        <taxon>Actinomycetes</taxon>
        <taxon>Streptosporangiales</taxon>
        <taxon>Thermomonosporaceae</taxon>
        <taxon>Actinomadura</taxon>
    </lineage>
</organism>
<feature type="chain" id="PRO_5017041862" description="Serine hydrolase" evidence="2">
    <location>
        <begin position="28"/>
        <end position="318"/>
    </location>
</feature>
<protein>
    <recommendedName>
        <fullName evidence="5">Serine hydrolase</fullName>
    </recommendedName>
</protein>
<evidence type="ECO:0008006" key="5">
    <source>
        <dbReference type="Google" id="ProtNLM"/>
    </source>
</evidence>
<dbReference type="GO" id="GO:0046677">
    <property type="term" value="P:response to antibiotic"/>
    <property type="evidence" value="ECO:0007669"/>
    <property type="project" value="InterPro"/>
</dbReference>
<name>A0A365HAH3_9ACTN</name>
<comment type="caution">
    <text evidence="3">The sequence shown here is derived from an EMBL/GenBank/DDBJ whole genome shotgun (WGS) entry which is preliminary data.</text>
</comment>
<dbReference type="SUPFAM" id="SSF56601">
    <property type="entry name" value="beta-lactamase/transpeptidase-like"/>
    <property type="match status" value="1"/>
</dbReference>
<reference evidence="3 4" key="1">
    <citation type="submission" date="2018-06" db="EMBL/GenBank/DDBJ databases">
        <title>Actinomadura craniellae sp. nov. isolated from marine sponge Craniella sp.</title>
        <authorList>
            <person name="Li L."/>
            <person name="Xu Q.H."/>
            <person name="Lin H.W."/>
            <person name="Lu Y.H."/>
        </authorList>
    </citation>
    <scope>NUCLEOTIDE SEQUENCE [LARGE SCALE GENOMIC DNA]</scope>
    <source>
        <strain evidence="3 4">LHW63021</strain>
    </source>
</reference>
<evidence type="ECO:0000313" key="3">
    <source>
        <dbReference type="EMBL" id="RAY16097.1"/>
    </source>
</evidence>
<dbReference type="PROSITE" id="PS51257">
    <property type="entry name" value="PROKAR_LIPOPROTEIN"/>
    <property type="match status" value="1"/>
</dbReference>
<dbReference type="Gene3D" id="3.40.710.10">
    <property type="entry name" value="DD-peptidase/beta-lactamase superfamily"/>
    <property type="match status" value="1"/>
</dbReference>
<evidence type="ECO:0000256" key="2">
    <source>
        <dbReference type="SAM" id="SignalP"/>
    </source>
</evidence>
<gene>
    <name evidence="3" type="ORF">DPM19_03970</name>
</gene>
<evidence type="ECO:0000256" key="1">
    <source>
        <dbReference type="SAM" id="MobiDB-lite"/>
    </source>
</evidence>